<comment type="caution">
    <text evidence="2">The sequence shown here is derived from an EMBL/GenBank/DDBJ whole genome shotgun (WGS) entry which is preliminary data.</text>
</comment>
<dbReference type="Proteomes" id="UP001324115">
    <property type="component" value="Unassembled WGS sequence"/>
</dbReference>
<dbReference type="InterPro" id="IPR053168">
    <property type="entry name" value="Glutamic_endopeptidase"/>
</dbReference>
<dbReference type="Pfam" id="PF14365">
    <property type="entry name" value="Neprosin_AP"/>
    <property type="match status" value="1"/>
</dbReference>
<dbReference type="InterPro" id="IPR025521">
    <property type="entry name" value="Neprosin_propep"/>
</dbReference>
<protein>
    <recommendedName>
        <fullName evidence="1">Neprosin PEP catalytic domain-containing protein</fullName>
    </recommendedName>
</protein>
<reference evidence="2 3" key="1">
    <citation type="journal article" date="2023" name="G3 (Bethesda)">
        <title>A haplotype-resolved chromosome-scale genome for Quercus rubra L. provides insights into the genetics of adaptive traits for red oak species.</title>
        <authorList>
            <person name="Kapoor B."/>
            <person name="Jenkins J."/>
            <person name="Schmutz J."/>
            <person name="Zhebentyayeva T."/>
            <person name="Kuelheim C."/>
            <person name="Coggeshall M."/>
            <person name="Heim C."/>
            <person name="Lasky J.R."/>
            <person name="Leites L."/>
            <person name="Islam-Faridi N."/>
            <person name="Romero-Severson J."/>
            <person name="DeLeo V.L."/>
            <person name="Lucas S.M."/>
            <person name="Lazic D."/>
            <person name="Gailing O."/>
            <person name="Carlson J."/>
            <person name="Staton M."/>
        </authorList>
    </citation>
    <scope>NUCLEOTIDE SEQUENCE [LARGE SCALE GENOMIC DNA]</scope>
    <source>
        <strain evidence="2">Pseudo-F2</strain>
    </source>
</reference>
<evidence type="ECO:0000313" key="3">
    <source>
        <dbReference type="Proteomes" id="UP001324115"/>
    </source>
</evidence>
<name>A0AAN7IYR5_QUERU</name>
<keyword evidence="3" id="KW-1185">Reference proteome</keyword>
<dbReference type="PANTHER" id="PTHR31589:SF2">
    <property type="entry name" value="ASLB (DUF239)-RELATED"/>
    <property type="match status" value="1"/>
</dbReference>
<proteinExistence type="predicted"/>
<feature type="domain" description="Neprosin PEP catalytic" evidence="1">
    <location>
        <begin position="82"/>
        <end position="337"/>
    </location>
</feature>
<accession>A0AAN7IYR5</accession>
<dbReference type="EMBL" id="JAXUIC010000002">
    <property type="protein sequence ID" value="KAK4599153.1"/>
    <property type="molecule type" value="Genomic_DNA"/>
</dbReference>
<dbReference type="Pfam" id="PF03080">
    <property type="entry name" value="Neprosin"/>
    <property type="match status" value="1"/>
</dbReference>
<gene>
    <name evidence="2" type="ORF">RGQ29_009282</name>
</gene>
<organism evidence="2 3">
    <name type="scientific">Quercus rubra</name>
    <name type="common">Northern red oak</name>
    <name type="synonym">Quercus borealis</name>
    <dbReference type="NCBI Taxonomy" id="3512"/>
    <lineage>
        <taxon>Eukaryota</taxon>
        <taxon>Viridiplantae</taxon>
        <taxon>Streptophyta</taxon>
        <taxon>Embryophyta</taxon>
        <taxon>Tracheophyta</taxon>
        <taxon>Spermatophyta</taxon>
        <taxon>Magnoliopsida</taxon>
        <taxon>eudicotyledons</taxon>
        <taxon>Gunneridae</taxon>
        <taxon>Pentapetalae</taxon>
        <taxon>rosids</taxon>
        <taxon>fabids</taxon>
        <taxon>Fagales</taxon>
        <taxon>Fagaceae</taxon>
        <taxon>Quercus</taxon>
    </lineage>
</organism>
<dbReference type="AlphaFoldDB" id="A0AAN7IYR5"/>
<evidence type="ECO:0000313" key="2">
    <source>
        <dbReference type="EMBL" id="KAK4599153.1"/>
    </source>
</evidence>
<dbReference type="Gene3D" id="3.90.1320.10">
    <property type="entry name" value="Outer-capsid protein sigma 3, large lobe"/>
    <property type="match status" value="1"/>
</dbReference>
<dbReference type="InterPro" id="IPR004314">
    <property type="entry name" value="Neprosin"/>
</dbReference>
<dbReference type="PROSITE" id="PS52045">
    <property type="entry name" value="NEPROSIN_PEP_CD"/>
    <property type="match status" value="1"/>
</dbReference>
<sequence length="337" mass="37892">MRPSINFPLDNSTSTKNESSLSVLSQTWHKSGSCPKGTIPIRRIRRQELLRAASLEHFGREGPQTSSLVNPANDKSNPSVINVHSLPNHSTANLLTFGHSYIGIRADINIWSPRVESPDEYTTAQIWLRSSPGNDFESIEAGWMANPKLLIDTLPRFFIRWTLDGYQKTGCINLICSGFVQTSQTVAIGASVQPVSKKQGKQYGIKIRINKDPNTEKWYLNYGDEVVGYWPYEILYYLKSRAIIAQWGGDVYSKNTKGVEPHTTTVMGSGDFASGLWGSACFIQNIYVLDTSFKLFYPEWVYVNSEEPMCYSVRNFRAPVSMPTFYFGGPGRNQNCP</sequence>
<dbReference type="PANTHER" id="PTHR31589">
    <property type="entry name" value="PROTEIN, PUTATIVE (DUF239)-RELATED-RELATED"/>
    <property type="match status" value="1"/>
</dbReference>
<evidence type="ECO:0000259" key="1">
    <source>
        <dbReference type="PROSITE" id="PS52045"/>
    </source>
</evidence>